<name>A0A642BI40_BACOV</name>
<sequence length="238" mass="26702">INAYINLGFLLNWQVHKYWKLAAGVDLTHFSNGNTHYPNGGLNVIGGRIGIVRTLGVDEGSGPITPGRLFIKPHVSYDLVIYGATRKRGLIGDDVSSMIPGSFGVVGINFAPMYNFNNYFRAGFSADAQYDESANLKEYRVGEYYSGDLKFHRPPFREQFSVGLSLRAELVMPVFSINVGVGRNLIYSGDDTKGFYQVLALKTYVTRHLFLHVGYQLSKFKDPNNLMLGLGYRFHDKR</sequence>
<comment type="caution">
    <text evidence="1">The sequence shown here is derived from an EMBL/GenBank/DDBJ whole genome shotgun (WGS) entry which is preliminary data.</text>
</comment>
<evidence type="ECO:0000313" key="1">
    <source>
        <dbReference type="EMBL" id="KAA4615398.1"/>
    </source>
</evidence>
<proteinExistence type="predicted"/>
<protein>
    <submittedName>
        <fullName evidence="1">Acyloxyacyl hydrolase</fullName>
    </submittedName>
</protein>
<organism evidence="1">
    <name type="scientific">Bacteroides ovatus</name>
    <dbReference type="NCBI Taxonomy" id="28116"/>
    <lineage>
        <taxon>Bacteria</taxon>
        <taxon>Pseudomonadati</taxon>
        <taxon>Bacteroidota</taxon>
        <taxon>Bacteroidia</taxon>
        <taxon>Bacteroidales</taxon>
        <taxon>Bacteroidaceae</taxon>
        <taxon>Bacteroides</taxon>
    </lineage>
</organism>
<dbReference type="EMBL" id="VWFV01000005">
    <property type="protein sequence ID" value="KAA4615398.1"/>
    <property type="molecule type" value="Genomic_DNA"/>
</dbReference>
<accession>A0A642BI40</accession>
<dbReference type="GO" id="GO:0016787">
    <property type="term" value="F:hydrolase activity"/>
    <property type="evidence" value="ECO:0007669"/>
    <property type="project" value="UniProtKB-KW"/>
</dbReference>
<dbReference type="Pfam" id="PF09411">
    <property type="entry name" value="PagL"/>
    <property type="match status" value="1"/>
</dbReference>
<feature type="non-terminal residue" evidence="1">
    <location>
        <position position="1"/>
    </location>
</feature>
<dbReference type="AlphaFoldDB" id="A0A642BI40"/>
<dbReference type="InterPro" id="IPR018550">
    <property type="entry name" value="Lipid-A_deacylase-rel"/>
</dbReference>
<keyword evidence="1" id="KW-0378">Hydrolase</keyword>
<reference evidence="1" key="1">
    <citation type="journal article" date="2019" name="Nat. Med.">
        <title>A library of human gut bacterial isolates paired with longitudinal multiomics data enables mechanistic microbiome research.</title>
        <authorList>
            <person name="Poyet M."/>
            <person name="Groussin M."/>
            <person name="Gibbons S.M."/>
            <person name="Avila-Pacheco J."/>
            <person name="Jiang X."/>
            <person name="Kearney S.M."/>
            <person name="Perrotta A.R."/>
            <person name="Berdy B."/>
            <person name="Zhao S."/>
            <person name="Lieberman T.D."/>
            <person name="Swanson P.K."/>
            <person name="Smith M."/>
            <person name="Roesemann S."/>
            <person name="Alexander J.E."/>
            <person name="Rich S.A."/>
            <person name="Livny J."/>
            <person name="Vlamakis H."/>
            <person name="Clish C."/>
            <person name="Bullock K."/>
            <person name="Deik A."/>
            <person name="Scott J."/>
            <person name="Pierce K.A."/>
            <person name="Xavier R.J."/>
            <person name="Alm E.J."/>
        </authorList>
    </citation>
    <scope>NUCLEOTIDE SEQUENCE</scope>
    <source>
        <strain evidence="1">BIOML-A21</strain>
    </source>
</reference>
<gene>
    <name evidence="1" type="ORF">F3C24_06700</name>
</gene>